<accession>A0A382NKA0</accession>
<gene>
    <name evidence="1" type="ORF">METZ01_LOCUS312966</name>
</gene>
<feature type="non-terminal residue" evidence="1">
    <location>
        <position position="45"/>
    </location>
</feature>
<protein>
    <recommendedName>
        <fullName evidence="2">Guanylate kinase-like domain-containing protein</fullName>
    </recommendedName>
</protein>
<dbReference type="AlphaFoldDB" id="A0A382NKA0"/>
<reference evidence="1" key="1">
    <citation type="submission" date="2018-05" db="EMBL/GenBank/DDBJ databases">
        <authorList>
            <person name="Lanie J.A."/>
            <person name="Ng W.-L."/>
            <person name="Kazmierczak K.M."/>
            <person name="Andrzejewski T.M."/>
            <person name="Davidsen T.M."/>
            <person name="Wayne K.J."/>
            <person name="Tettelin H."/>
            <person name="Glass J.I."/>
            <person name="Rusch D."/>
            <person name="Podicherti R."/>
            <person name="Tsui H.-C.T."/>
            <person name="Winkler M.E."/>
        </authorList>
    </citation>
    <scope>NUCLEOTIDE SEQUENCE</scope>
</reference>
<evidence type="ECO:0008006" key="2">
    <source>
        <dbReference type="Google" id="ProtNLM"/>
    </source>
</evidence>
<name>A0A382NKA0_9ZZZZ</name>
<sequence length="45" mass="4828">MLLSSGDLIMDQLRPQPLMMVVSGPSGVGKDAVLVIEEGQPEFIE</sequence>
<dbReference type="EMBL" id="UINC01100219">
    <property type="protein sequence ID" value="SVC60112.1"/>
    <property type="molecule type" value="Genomic_DNA"/>
</dbReference>
<evidence type="ECO:0000313" key="1">
    <source>
        <dbReference type="EMBL" id="SVC60112.1"/>
    </source>
</evidence>
<proteinExistence type="predicted"/>
<organism evidence="1">
    <name type="scientific">marine metagenome</name>
    <dbReference type="NCBI Taxonomy" id="408172"/>
    <lineage>
        <taxon>unclassified sequences</taxon>
        <taxon>metagenomes</taxon>
        <taxon>ecological metagenomes</taxon>
    </lineage>
</organism>